<keyword evidence="1" id="KW-0560">Oxidoreductase</keyword>
<dbReference type="SUPFAM" id="SSF51735">
    <property type="entry name" value="NAD(P)-binding Rossmann-fold domains"/>
    <property type="match status" value="1"/>
</dbReference>
<evidence type="ECO:0000259" key="2">
    <source>
        <dbReference type="Pfam" id="PF01210"/>
    </source>
</evidence>
<dbReference type="AlphaFoldDB" id="A0A8J6JNR0"/>
<dbReference type="GO" id="GO:0051287">
    <property type="term" value="F:NAD binding"/>
    <property type="evidence" value="ECO:0007669"/>
    <property type="project" value="InterPro"/>
</dbReference>
<feature type="domain" description="Glycerol-3-phosphate dehydrogenase NAD-dependent N-terminal" evidence="2">
    <location>
        <begin position="5"/>
        <end position="106"/>
    </location>
</feature>
<protein>
    <submittedName>
        <fullName evidence="4">NAD/NADP octopine/nopaline dehydrogenase family protein</fullName>
    </submittedName>
</protein>
<dbReference type="GO" id="GO:0016616">
    <property type="term" value="F:oxidoreductase activity, acting on the CH-OH group of donors, NAD or NADP as acceptor"/>
    <property type="evidence" value="ECO:0007669"/>
    <property type="project" value="InterPro"/>
</dbReference>
<sequence length="355" mass="38439">MIERITVIGAGATGHTVSAVMTMRGFEVTLYDDERFARQLAAVRELGGIQLRGRLRGCAAPARVTSDTASAIRGAQAIFVHVPADRHEEIARSIAPYLEEGQHILIIPGNLGSFIFRRVFQEMGVTAKVTLTEKDGNFCPCRLSAPAEVTVGLPLSLKGQVYSLPASDTEIVLRELEGVVEYSAGQNVFEGAINAGNVINHVASTILSAAEIDHKGNQYSLFKYAFTPSAVHCIGKIAAERKAVIEAAGLPFHGDPMGTIHKIHHLDEYPEFRAFYEYMDGPYALDHRYLHEDCGCGGAFALSVARRLGMEMPVLEAFLGVAGAINDRDYIHGGRTLENLGFAAEMTLPEIIAAL</sequence>
<dbReference type="Gene3D" id="3.40.50.720">
    <property type="entry name" value="NAD(P)-binding Rossmann-like Domain"/>
    <property type="match status" value="1"/>
</dbReference>
<dbReference type="EMBL" id="JACOPQ010000012">
    <property type="protein sequence ID" value="MBC5738145.1"/>
    <property type="molecule type" value="Genomic_DNA"/>
</dbReference>
<name>A0A8J6JNR0_9FIRM</name>
<dbReference type="InterPro" id="IPR011128">
    <property type="entry name" value="G3P_DH_NAD-dep_N"/>
</dbReference>
<reference evidence="4" key="1">
    <citation type="submission" date="2020-08" db="EMBL/GenBank/DDBJ databases">
        <title>Genome public.</title>
        <authorList>
            <person name="Liu C."/>
            <person name="Sun Q."/>
        </authorList>
    </citation>
    <scope>NUCLEOTIDE SEQUENCE</scope>
    <source>
        <strain evidence="4">NSJ-52</strain>
    </source>
</reference>
<comment type="caution">
    <text evidence="4">The sequence shown here is derived from an EMBL/GenBank/DDBJ whole genome shotgun (WGS) entry which is preliminary data.</text>
</comment>
<dbReference type="RefSeq" id="WP_155148321.1">
    <property type="nucleotide sequence ID" value="NZ_JACOPQ010000012.1"/>
</dbReference>
<feature type="domain" description="Opine dehydrogenase" evidence="3">
    <location>
        <begin position="186"/>
        <end position="325"/>
    </location>
</feature>
<dbReference type="Pfam" id="PF01210">
    <property type="entry name" value="NAD_Gly3P_dh_N"/>
    <property type="match status" value="1"/>
</dbReference>
<dbReference type="Pfam" id="PF02317">
    <property type="entry name" value="Octopine_DH"/>
    <property type="match status" value="1"/>
</dbReference>
<dbReference type="PANTHER" id="PTHR38015">
    <property type="entry name" value="BLR6086 PROTEIN"/>
    <property type="match status" value="1"/>
</dbReference>
<dbReference type="InterPro" id="IPR051729">
    <property type="entry name" value="Opine/Lysopine_DH"/>
</dbReference>
<organism evidence="4 5">
    <name type="scientific">Lawsonibacter faecis</name>
    <dbReference type="NCBI Taxonomy" id="2763052"/>
    <lineage>
        <taxon>Bacteria</taxon>
        <taxon>Bacillati</taxon>
        <taxon>Bacillota</taxon>
        <taxon>Clostridia</taxon>
        <taxon>Eubacteriales</taxon>
        <taxon>Oscillospiraceae</taxon>
        <taxon>Lawsonibacter</taxon>
    </lineage>
</organism>
<dbReference type="InterPro" id="IPR003421">
    <property type="entry name" value="Opine_DH"/>
</dbReference>
<dbReference type="InterPro" id="IPR008927">
    <property type="entry name" value="6-PGluconate_DH-like_C_sf"/>
</dbReference>
<gene>
    <name evidence="4" type="ORF">H8S62_14120</name>
</gene>
<evidence type="ECO:0000256" key="1">
    <source>
        <dbReference type="ARBA" id="ARBA00023002"/>
    </source>
</evidence>
<dbReference type="InterPro" id="IPR036291">
    <property type="entry name" value="NAD(P)-bd_dom_sf"/>
</dbReference>
<dbReference type="PANTHER" id="PTHR38015:SF1">
    <property type="entry name" value="OPINE DEHYDROGENASE DOMAIN-CONTAINING PROTEIN"/>
    <property type="match status" value="1"/>
</dbReference>
<dbReference type="Gene3D" id="1.10.1040.10">
    <property type="entry name" value="N-(1-d-carboxylethyl)-l-norvaline Dehydrogenase, domain 2"/>
    <property type="match status" value="1"/>
</dbReference>
<evidence type="ECO:0000313" key="5">
    <source>
        <dbReference type="Proteomes" id="UP000607645"/>
    </source>
</evidence>
<dbReference type="Proteomes" id="UP000607645">
    <property type="component" value="Unassembled WGS sequence"/>
</dbReference>
<dbReference type="InterPro" id="IPR013328">
    <property type="entry name" value="6PGD_dom2"/>
</dbReference>
<accession>A0A8J6JNR0</accession>
<proteinExistence type="predicted"/>
<dbReference type="GO" id="GO:0046168">
    <property type="term" value="P:glycerol-3-phosphate catabolic process"/>
    <property type="evidence" value="ECO:0007669"/>
    <property type="project" value="InterPro"/>
</dbReference>
<dbReference type="SUPFAM" id="SSF48179">
    <property type="entry name" value="6-phosphogluconate dehydrogenase C-terminal domain-like"/>
    <property type="match status" value="1"/>
</dbReference>
<evidence type="ECO:0000313" key="4">
    <source>
        <dbReference type="EMBL" id="MBC5738145.1"/>
    </source>
</evidence>
<evidence type="ECO:0000259" key="3">
    <source>
        <dbReference type="Pfam" id="PF02317"/>
    </source>
</evidence>
<keyword evidence="5" id="KW-1185">Reference proteome</keyword>